<dbReference type="GO" id="GO:0003677">
    <property type="term" value="F:DNA binding"/>
    <property type="evidence" value="ECO:0007669"/>
    <property type="project" value="UniProtKB-KW"/>
</dbReference>
<evidence type="ECO:0000259" key="5">
    <source>
        <dbReference type="PROSITE" id="PS51898"/>
    </source>
</evidence>
<evidence type="ECO:0000256" key="1">
    <source>
        <dbReference type="ARBA" id="ARBA00008857"/>
    </source>
</evidence>
<reference evidence="6 7" key="1">
    <citation type="submission" date="2018-07" db="EMBL/GenBank/DDBJ databases">
        <title>Genomic and Epidemiologic Investigation of an Indolent Hospital Outbreak.</title>
        <authorList>
            <person name="Johnson R.C."/>
            <person name="Deming C."/>
            <person name="Conlan S."/>
            <person name="Zellmer C.J."/>
            <person name="Michelin A.V."/>
            <person name="Lee-Lin S."/>
            <person name="Thomas P.J."/>
            <person name="Park M."/>
            <person name="Weingarten R.A."/>
            <person name="Less J."/>
            <person name="Dekker J.P."/>
            <person name="Frank K.M."/>
            <person name="Musser K.A."/>
            <person name="Mcquiston J.R."/>
            <person name="Henderson D.K."/>
            <person name="Lau A.F."/>
            <person name="Palmore T.N."/>
            <person name="Segre J.A."/>
        </authorList>
    </citation>
    <scope>NUCLEOTIDE SEQUENCE [LARGE SCALE GENOMIC DNA]</scope>
    <source>
        <strain evidence="6 7">SK-CDC1_0717</strain>
    </source>
</reference>
<dbReference type="PANTHER" id="PTHR30629:SF2">
    <property type="entry name" value="PROPHAGE INTEGRASE INTS-RELATED"/>
    <property type="match status" value="1"/>
</dbReference>
<evidence type="ECO:0000256" key="4">
    <source>
        <dbReference type="ARBA" id="ARBA00023172"/>
    </source>
</evidence>
<dbReference type="Gene3D" id="1.10.443.10">
    <property type="entry name" value="Intergrase catalytic core"/>
    <property type="match status" value="1"/>
</dbReference>
<dbReference type="InterPro" id="IPR002104">
    <property type="entry name" value="Integrase_catalytic"/>
</dbReference>
<dbReference type="Gene3D" id="3.30.160.390">
    <property type="entry name" value="Integrase, DNA-binding domain"/>
    <property type="match status" value="1"/>
</dbReference>
<keyword evidence="4" id="KW-0233">DNA recombination</keyword>
<dbReference type="PROSITE" id="PS51898">
    <property type="entry name" value="TYR_RECOMBINASE"/>
    <property type="match status" value="1"/>
</dbReference>
<evidence type="ECO:0000313" key="6">
    <source>
        <dbReference type="EMBL" id="RSY88058.1"/>
    </source>
</evidence>
<dbReference type="InterPro" id="IPR010998">
    <property type="entry name" value="Integrase_recombinase_N"/>
</dbReference>
<dbReference type="PANTHER" id="PTHR30629">
    <property type="entry name" value="PROPHAGE INTEGRASE"/>
    <property type="match status" value="1"/>
</dbReference>
<dbReference type="AlphaFoldDB" id="A0A430G6F5"/>
<organism evidence="6 7">
    <name type="scientific">Sphingomonas koreensis</name>
    <dbReference type="NCBI Taxonomy" id="93064"/>
    <lineage>
        <taxon>Bacteria</taxon>
        <taxon>Pseudomonadati</taxon>
        <taxon>Pseudomonadota</taxon>
        <taxon>Alphaproteobacteria</taxon>
        <taxon>Sphingomonadales</taxon>
        <taxon>Sphingomonadaceae</taxon>
        <taxon>Sphingomonas</taxon>
    </lineage>
</organism>
<name>A0A430G6F5_9SPHN</name>
<dbReference type="InterPro" id="IPR038488">
    <property type="entry name" value="Integrase_DNA-bd_sf"/>
</dbReference>
<dbReference type="SUPFAM" id="SSF56349">
    <property type="entry name" value="DNA breaking-rejoining enzymes"/>
    <property type="match status" value="1"/>
</dbReference>
<evidence type="ECO:0000313" key="7">
    <source>
        <dbReference type="Proteomes" id="UP000287746"/>
    </source>
</evidence>
<comment type="similarity">
    <text evidence="1">Belongs to the 'phage' integrase family.</text>
</comment>
<dbReference type="InterPro" id="IPR011010">
    <property type="entry name" value="DNA_brk_join_enz"/>
</dbReference>
<keyword evidence="2" id="KW-0229">DNA integration</keyword>
<dbReference type="Pfam" id="PF13356">
    <property type="entry name" value="Arm-DNA-bind_3"/>
    <property type="match status" value="1"/>
</dbReference>
<dbReference type="InterPro" id="IPR025166">
    <property type="entry name" value="Integrase_DNA_bind_dom"/>
</dbReference>
<dbReference type="GO" id="GO:0015074">
    <property type="term" value="P:DNA integration"/>
    <property type="evidence" value="ECO:0007669"/>
    <property type="project" value="UniProtKB-KW"/>
</dbReference>
<dbReference type="CDD" id="cd00801">
    <property type="entry name" value="INT_P4_C"/>
    <property type="match status" value="1"/>
</dbReference>
<dbReference type="Gene3D" id="1.10.150.130">
    <property type="match status" value="1"/>
</dbReference>
<dbReference type="Pfam" id="PF00589">
    <property type="entry name" value="Phage_integrase"/>
    <property type="match status" value="1"/>
</dbReference>
<evidence type="ECO:0000256" key="3">
    <source>
        <dbReference type="ARBA" id="ARBA00023125"/>
    </source>
</evidence>
<evidence type="ECO:0000256" key="2">
    <source>
        <dbReference type="ARBA" id="ARBA00022908"/>
    </source>
</evidence>
<feature type="domain" description="Tyr recombinase" evidence="5">
    <location>
        <begin position="221"/>
        <end position="408"/>
    </location>
</feature>
<keyword evidence="3" id="KW-0238">DNA-binding</keyword>
<gene>
    <name evidence="6" type="ORF">DAH66_06265</name>
</gene>
<sequence length="425" mass="48384">MKGAQMGSSRLKPLTVKEVEKITATRPSTIKHRSLGGVPGFVLVHTPAGHTSYGLIYRAHGARKKLTLGSTRALSLSQARTLAGKFRTEVETGGDPHGDKLEQRRLAEAARRQENERERLVVERMWEKYMQLVGSQLRSRGEKDRVFRKHILPSIQGLCVTEVTKTHALAIVDNLVADDKRPMADKVRQEGAAFFEWLIERDHVEKNVFARIRKPKNAKTIRMRVLADDEVAAIWKASEVEGTWSLWIKLLILTGSRNMEVRGACWSEFDLDARLWTIPAERYKNGHPHSVYLTDEMLDILDRIPRFKDVDLLFPASRNPGNPMSGDQKVKDRIDKRMRESLAKVGKEPENWCVHDFRRTIATGLQRLGFQPYVADQVIGHVGSTRSGAGKHYLHHKYDDERKEALVAWSAHIMELVGERSRPRG</sequence>
<dbReference type="InterPro" id="IPR050808">
    <property type="entry name" value="Phage_Integrase"/>
</dbReference>
<protein>
    <submittedName>
        <fullName evidence="6">Site-specific integrase</fullName>
    </submittedName>
</protein>
<proteinExistence type="inferred from homology"/>
<dbReference type="EMBL" id="QQYZ01000004">
    <property type="protein sequence ID" value="RSY88058.1"/>
    <property type="molecule type" value="Genomic_DNA"/>
</dbReference>
<dbReference type="Proteomes" id="UP000287746">
    <property type="component" value="Unassembled WGS sequence"/>
</dbReference>
<comment type="caution">
    <text evidence="6">The sequence shown here is derived from an EMBL/GenBank/DDBJ whole genome shotgun (WGS) entry which is preliminary data.</text>
</comment>
<accession>A0A430G6F5</accession>
<dbReference type="GO" id="GO:0006310">
    <property type="term" value="P:DNA recombination"/>
    <property type="evidence" value="ECO:0007669"/>
    <property type="project" value="UniProtKB-KW"/>
</dbReference>
<dbReference type="InterPro" id="IPR013762">
    <property type="entry name" value="Integrase-like_cat_sf"/>
</dbReference>